<accession>A0A7J5XSV7</accession>
<dbReference type="EMBL" id="JAAKFY010000021">
    <property type="protein sequence ID" value="KAF3840196.1"/>
    <property type="molecule type" value="Genomic_DNA"/>
</dbReference>
<dbReference type="AlphaFoldDB" id="A0A7J5XSV7"/>
<sequence length="462" mass="50184">MPVADREPQPVLHLPPHQHLQRQTLTNDLQAHILCGSDSVAAADGGRWNKWWLTDLLSLASDGDIMGCCSGQEWSSSQGPLHPEQKTKTQLQLWSSLVAADGCSLRHSLQKGPGRGLAPASGVPSESPASRIRVGLLLAMMGRCRRGLNGIPAMGIKAALLTISETEKNNLPIEKLLLLSTQAATMLGRRQLGVQGMSRGERGTYLSRGPLGVGVKIHSRSALTVAQTHGGTCKASNMQKVFQSVQRWHRRAAEEPARCSAAHLSPRCVRKSHAAQVHTINLQRIKLHRPRLNTPSTILIVNISNSTLMDCVIGNGTYQSMVADSQPLMRHAGLQMHGGGAAAAVDNRGQSRPPPLCPPLPTAEPLNINIQRSNLNCVIIETTTTCRPSPPLKQKSHKRLLTILFISINLSKFTVLLQLSVLSRCSFSWSLSFVLCCHCSCCCCTSCRNSSLNDRSTNKKMM</sequence>
<proteinExistence type="predicted"/>
<name>A0A7J5XSV7_DISMA</name>
<comment type="caution">
    <text evidence="1">The sequence shown here is derived from an EMBL/GenBank/DDBJ whole genome shotgun (WGS) entry which is preliminary data.</text>
</comment>
<evidence type="ECO:0000313" key="1">
    <source>
        <dbReference type="EMBL" id="KAF3840196.1"/>
    </source>
</evidence>
<keyword evidence="2" id="KW-1185">Reference proteome</keyword>
<evidence type="ECO:0000313" key="2">
    <source>
        <dbReference type="Proteomes" id="UP000518266"/>
    </source>
</evidence>
<organism evidence="1 2">
    <name type="scientific">Dissostichus mawsoni</name>
    <name type="common">Antarctic cod</name>
    <dbReference type="NCBI Taxonomy" id="36200"/>
    <lineage>
        <taxon>Eukaryota</taxon>
        <taxon>Metazoa</taxon>
        <taxon>Chordata</taxon>
        <taxon>Craniata</taxon>
        <taxon>Vertebrata</taxon>
        <taxon>Euteleostomi</taxon>
        <taxon>Actinopterygii</taxon>
        <taxon>Neopterygii</taxon>
        <taxon>Teleostei</taxon>
        <taxon>Neoteleostei</taxon>
        <taxon>Acanthomorphata</taxon>
        <taxon>Eupercaria</taxon>
        <taxon>Perciformes</taxon>
        <taxon>Notothenioidei</taxon>
        <taxon>Nototheniidae</taxon>
        <taxon>Dissostichus</taxon>
    </lineage>
</organism>
<protein>
    <submittedName>
        <fullName evidence="1">Uncharacterized protein</fullName>
    </submittedName>
</protein>
<dbReference type="Proteomes" id="UP000518266">
    <property type="component" value="Unassembled WGS sequence"/>
</dbReference>
<reference evidence="1 2" key="1">
    <citation type="submission" date="2020-03" db="EMBL/GenBank/DDBJ databases">
        <title>Dissostichus mawsoni Genome sequencing and assembly.</title>
        <authorList>
            <person name="Park H."/>
        </authorList>
    </citation>
    <scope>NUCLEOTIDE SEQUENCE [LARGE SCALE GENOMIC DNA]</scope>
    <source>
        <strain evidence="1">DM0001</strain>
        <tissue evidence="1">Muscle</tissue>
    </source>
</reference>
<dbReference type="OrthoDB" id="8803172at2759"/>
<gene>
    <name evidence="1" type="ORF">F7725_018913</name>
</gene>